<protein>
    <recommendedName>
        <fullName evidence="5">Secreted protein</fullName>
    </recommendedName>
</protein>
<sequence>MEPLLQEVSFSILLLWCLVLLLLLCPGLSLPSSHAPVVSRGGISGCQMNMISKFTSWTELRADYFCDGQKRLAQVCAMLLCCFMLIATPTGQRSSALCNAREALGGFSHHHAKFISVKSSSILRRAYAPANTAPTDSDLATARHTESLVLSCFGLRCGCVTLCVEGGVRTNFGASPCRVRELAIPHAGEWGRPRRENGSIAQMARAMRGLAGLSAVIRGCCFGSCLVFFCPRRRNPVRLPL</sequence>
<dbReference type="EMBL" id="JAUKUA010000003">
    <property type="protein sequence ID" value="KAK0719827.1"/>
    <property type="molecule type" value="Genomic_DNA"/>
</dbReference>
<keyword evidence="1" id="KW-0472">Membrane</keyword>
<comment type="caution">
    <text evidence="3">The sequence shown here is derived from an EMBL/GenBank/DDBJ whole genome shotgun (WGS) entry which is preliminary data.</text>
</comment>
<evidence type="ECO:0000313" key="4">
    <source>
        <dbReference type="Proteomes" id="UP001172102"/>
    </source>
</evidence>
<dbReference type="AlphaFoldDB" id="A0AA40DZZ4"/>
<gene>
    <name evidence="3" type="ORF">B0H67DRAFT_166802</name>
</gene>
<feature type="transmembrane region" description="Helical" evidence="1">
    <location>
        <begin position="209"/>
        <end position="230"/>
    </location>
</feature>
<keyword evidence="1" id="KW-0812">Transmembrane</keyword>
<keyword evidence="1" id="KW-1133">Transmembrane helix</keyword>
<feature type="chain" id="PRO_5041426168" description="Secreted protein" evidence="2">
    <location>
        <begin position="30"/>
        <end position="241"/>
    </location>
</feature>
<keyword evidence="2" id="KW-0732">Signal</keyword>
<organism evidence="3 4">
    <name type="scientific">Lasiosphaeris hirsuta</name>
    <dbReference type="NCBI Taxonomy" id="260670"/>
    <lineage>
        <taxon>Eukaryota</taxon>
        <taxon>Fungi</taxon>
        <taxon>Dikarya</taxon>
        <taxon>Ascomycota</taxon>
        <taxon>Pezizomycotina</taxon>
        <taxon>Sordariomycetes</taxon>
        <taxon>Sordariomycetidae</taxon>
        <taxon>Sordariales</taxon>
        <taxon>Lasiosphaeriaceae</taxon>
        <taxon>Lasiosphaeris</taxon>
    </lineage>
</organism>
<evidence type="ECO:0000256" key="1">
    <source>
        <dbReference type="SAM" id="Phobius"/>
    </source>
</evidence>
<evidence type="ECO:0000313" key="3">
    <source>
        <dbReference type="EMBL" id="KAK0719827.1"/>
    </source>
</evidence>
<proteinExistence type="predicted"/>
<accession>A0AA40DZZ4</accession>
<feature type="signal peptide" evidence="2">
    <location>
        <begin position="1"/>
        <end position="29"/>
    </location>
</feature>
<evidence type="ECO:0008006" key="5">
    <source>
        <dbReference type="Google" id="ProtNLM"/>
    </source>
</evidence>
<reference evidence="3" key="1">
    <citation type="submission" date="2023-06" db="EMBL/GenBank/DDBJ databases">
        <title>Genome-scale phylogeny and comparative genomics of the fungal order Sordariales.</title>
        <authorList>
            <consortium name="Lawrence Berkeley National Laboratory"/>
            <person name="Hensen N."/>
            <person name="Bonometti L."/>
            <person name="Westerberg I."/>
            <person name="Brannstrom I.O."/>
            <person name="Guillou S."/>
            <person name="Cros-Aarteil S."/>
            <person name="Calhoun S."/>
            <person name="Haridas S."/>
            <person name="Kuo A."/>
            <person name="Mondo S."/>
            <person name="Pangilinan J."/>
            <person name="Riley R."/>
            <person name="Labutti K."/>
            <person name="Andreopoulos B."/>
            <person name="Lipzen A."/>
            <person name="Chen C."/>
            <person name="Yanf M."/>
            <person name="Daum C."/>
            <person name="Ng V."/>
            <person name="Clum A."/>
            <person name="Steindorff A."/>
            <person name="Ohm R."/>
            <person name="Martin F."/>
            <person name="Silar P."/>
            <person name="Natvig D."/>
            <person name="Lalanne C."/>
            <person name="Gautier V."/>
            <person name="Ament-Velasquez S.L."/>
            <person name="Kruys A."/>
            <person name="Hutchinson M.I."/>
            <person name="Powell A.J."/>
            <person name="Barry K."/>
            <person name="Miller A.N."/>
            <person name="Grigoriev I.V."/>
            <person name="Debuchy R."/>
            <person name="Gladieux P."/>
            <person name="Thoren M.H."/>
            <person name="Johannesson H."/>
        </authorList>
    </citation>
    <scope>NUCLEOTIDE SEQUENCE</scope>
    <source>
        <strain evidence="3">SMH4607-1</strain>
    </source>
</reference>
<keyword evidence="4" id="KW-1185">Reference proteome</keyword>
<name>A0AA40DZZ4_9PEZI</name>
<dbReference type="Proteomes" id="UP001172102">
    <property type="component" value="Unassembled WGS sequence"/>
</dbReference>
<evidence type="ECO:0000256" key="2">
    <source>
        <dbReference type="SAM" id="SignalP"/>
    </source>
</evidence>